<feature type="domain" description="Bulb-type lectin" evidence="7">
    <location>
        <begin position="26"/>
        <end position="97"/>
    </location>
</feature>
<dbReference type="InterPro" id="IPR036426">
    <property type="entry name" value="Bulb-type_lectin_dom_sf"/>
</dbReference>
<dbReference type="EC" id="2.7.11.1" evidence="2"/>
<dbReference type="PROSITE" id="PS50927">
    <property type="entry name" value="BULB_LECTIN"/>
    <property type="match status" value="1"/>
</dbReference>
<dbReference type="Gene3D" id="2.90.10.10">
    <property type="entry name" value="Bulb-type lectin domain"/>
    <property type="match status" value="1"/>
</dbReference>
<comment type="caution">
    <text evidence="8">The sequence shown here is derived from an EMBL/GenBank/DDBJ whole genome shotgun (WGS) entry which is preliminary data.</text>
</comment>
<comment type="subcellular location">
    <subcellularLocation>
        <location evidence="1">Membrane</location>
        <topology evidence="1">Single-pass type I membrane protein</topology>
    </subcellularLocation>
</comment>
<accession>A0A833VR99</accession>
<comment type="catalytic activity">
    <reaction evidence="5">
        <text>L-seryl-[protein] + ATP = O-phospho-L-seryl-[protein] + ADP + H(+)</text>
        <dbReference type="Rhea" id="RHEA:17989"/>
        <dbReference type="Rhea" id="RHEA-COMP:9863"/>
        <dbReference type="Rhea" id="RHEA-COMP:11604"/>
        <dbReference type="ChEBI" id="CHEBI:15378"/>
        <dbReference type="ChEBI" id="CHEBI:29999"/>
        <dbReference type="ChEBI" id="CHEBI:30616"/>
        <dbReference type="ChEBI" id="CHEBI:83421"/>
        <dbReference type="ChEBI" id="CHEBI:456216"/>
        <dbReference type="EC" id="2.7.11.1"/>
    </reaction>
</comment>
<evidence type="ECO:0000313" key="9">
    <source>
        <dbReference type="Proteomes" id="UP000623129"/>
    </source>
</evidence>
<sequence length="97" mass="10398">MAAHLFSTFLILSATFSLLTHDSLASNVLSSGEFLFEGQEINDGSCGLAMQTDCNLVLYDNGWPIWASNTAGAGEDCHLGMLYNGNLVIFTGHSTHL</sequence>
<dbReference type="Proteomes" id="UP000623129">
    <property type="component" value="Unassembled WGS sequence"/>
</dbReference>
<evidence type="ECO:0000256" key="2">
    <source>
        <dbReference type="ARBA" id="ARBA00012513"/>
    </source>
</evidence>
<feature type="chain" id="PRO_5032845355" description="non-specific serine/threonine protein kinase" evidence="6">
    <location>
        <begin position="26"/>
        <end position="97"/>
    </location>
</feature>
<evidence type="ECO:0000256" key="5">
    <source>
        <dbReference type="ARBA" id="ARBA00048679"/>
    </source>
</evidence>
<evidence type="ECO:0000256" key="4">
    <source>
        <dbReference type="ARBA" id="ARBA00047899"/>
    </source>
</evidence>
<comment type="catalytic activity">
    <reaction evidence="4">
        <text>L-threonyl-[protein] + ATP = O-phospho-L-threonyl-[protein] + ADP + H(+)</text>
        <dbReference type="Rhea" id="RHEA:46608"/>
        <dbReference type="Rhea" id="RHEA-COMP:11060"/>
        <dbReference type="Rhea" id="RHEA-COMP:11605"/>
        <dbReference type="ChEBI" id="CHEBI:15378"/>
        <dbReference type="ChEBI" id="CHEBI:30013"/>
        <dbReference type="ChEBI" id="CHEBI:30616"/>
        <dbReference type="ChEBI" id="CHEBI:61977"/>
        <dbReference type="ChEBI" id="CHEBI:456216"/>
        <dbReference type="EC" id="2.7.11.1"/>
    </reaction>
</comment>
<feature type="signal peptide" evidence="6">
    <location>
        <begin position="1"/>
        <end position="25"/>
    </location>
</feature>
<dbReference type="OrthoDB" id="418274at2759"/>
<dbReference type="EMBL" id="SWLB01000005">
    <property type="protein sequence ID" value="KAF3338445.1"/>
    <property type="molecule type" value="Genomic_DNA"/>
</dbReference>
<keyword evidence="3" id="KW-0675">Receptor</keyword>
<organism evidence="8 9">
    <name type="scientific">Carex littledalei</name>
    <dbReference type="NCBI Taxonomy" id="544730"/>
    <lineage>
        <taxon>Eukaryota</taxon>
        <taxon>Viridiplantae</taxon>
        <taxon>Streptophyta</taxon>
        <taxon>Embryophyta</taxon>
        <taxon>Tracheophyta</taxon>
        <taxon>Spermatophyta</taxon>
        <taxon>Magnoliopsida</taxon>
        <taxon>Liliopsida</taxon>
        <taxon>Poales</taxon>
        <taxon>Cyperaceae</taxon>
        <taxon>Cyperoideae</taxon>
        <taxon>Cariceae</taxon>
        <taxon>Carex</taxon>
        <taxon>Carex subgen. Euthyceras</taxon>
    </lineage>
</organism>
<name>A0A833VR99_9POAL</name>
<evidence type="ECO:0000256" key="6">
    <source>
        <dbReference type="SAM" id="SignalP"/>
    </source>
</evidence>
<keyword evidence="9" id="KW-1185">Reference proteome</keyword>
<dbReference type="GO" id="GO:0016020">
    <property type="term" value="C:membrane"/>
    <property type="evidence" value="ECO:0007669"/>
    <property type="project" value="UniProtKB-SubCell"/>
</dbReference>
<evidence type="ECO:0000256" key="3">
    <source>
        <dbReference type="ARBA" id="ARBA00023170"/>
    </source>
</evidence>
<dbReference type="SUPFAM" id="SSF51110">
    <property type="entry name" value="alpha-D-mannose-specific plant lectins"/>
    <property type="match status" value="1"/>
</dbReference>
<evidence type="ECO:0000313" key="8">
    <source>
        <dbReference type="EMBL" id="KAF3338445.1"/>
    </source>
</evidence>
<evidence type="ECO:0000259" key="7">
    <source>
        <dbReference type="PROSITE" id="PS50927"/>
    </source>
</evidence>
<reference evidence="8" key="1">
    <citation type="submission" date="2020-01" db="EMBL/GenBank/DDBJ databases">
        <title>Genome sequence of Kobresia littledalei, the first chromosome-level genome in the family Cyperaceae.</title>
        <authorList>
            <person name="Qu G."/>
        </authorList>
    </citation>
    <scope>NUCLEOTIDE SEQUENCE</scope>
    <source>
        <strain evidence="8">C.B.Clarke</strain>
        <tissue evidence="8">Leaf</tissue>
    </source>
</reference>
<dbReference type="AlphaFoldDB" id="A0A833VR99"/>
<dbReference type="GO" id="GO:0004674">
    <property type="term" value="F:protein serine/threonine kinase activity"/>
    <property type="evidence" value="ECO:0007669"/>
    <property type="project" value="UniProtKB-EC"/>
</dbReference>
<gene>
    <name evidence="8" type="ORF">FCM35_KLT17282</name>
</gene>
<protein>
    <recommendedName>
        <fullName evidence="2">non-specific serine/threonine protein kinase</fullName>
        <ecNumber evidence="2">2.7.11.1</ecNumber>
    </recommendedName>
</protein>
<dbReference type="SMART" id="SM00108">
    <property type="entry name" value="B_lectin"/>
    <property type="match status" value="1"/>
</dbReference>
<keyword evidence="8" id="KW-0430">Lectin</keyword>
<evidence type="ECO:0000256" key="1">
    <source>
        <dbReference type="ARBA" id="ARBA00004479"/>
    </source>
</evidence>
<keyword evidence="6" id="KW-0732">Signal</keyword>
<dbReference type="InterPro" id="IPR001480">
    <property type="entry name" value="Bulb-type_lectin_dom"/>
</dbReference>
<dbReference type="GO" id="GO:0030246">
    <property type="term" value="F:carbohydrate binding"/>
    <property type="evidence" value="ECO:0007669"/>
    <property type="project" value="UniProtKB-KW"/>
</dbReference>
<proteinExistence type="predicted"/>
<dbReference type="GO" id="GO:0051707">
    <property type="term" value="P:response to other organism"/>
    <property type="evidence" value="ECO:0007669"/>
    <property type="project" value="UniProtKB-ARBA"/>
</dbReference>